<dbReference type="InterPro" id="IPR000485">
    <property type="entry name" value="AsnC-type_HTH_dom"/>
</dbReference>
<dbReference type="InterPro" id="IPR019888">
    <property type="entry name" value="Tscrpt_reg_AsnC-like"/>
</dbReference>
<dbReference type="PANTHER" id="PTHR30154:SF34">
    <property type="entry name" value="TRANSCRIPTIONAL REGULATOR AZLB"/>
    <property type="match status" value="1"/>
</dbReference>
<dbReference type="SUPFAM" id="SSF54909">
    <property type="entry name" value="Dimeric alpha+beta barrel"/>
    <property type="match status" value="1"/>
</dbReference>
<evidence type="ECO:0000256" key="2">
    <source>
        <dbReference type="ARBA" id="ARBA00023125"/>
    </source>
</evidence>
<dbReference type="InterPro" id="IPR019885">
    <property type="entry name" value="Tscrpt_reg_HTH_AsnC-type_CS"/>
</dbReference>
<evidence type="ECO:0000256" key="3">
    <source>
        <dbReference type="ARBA" id="ARBA00023163"/>
    </source>
</evidence>
<dbReference type="PANTHER" id="PTHR30154">
    <property type="entry name" value="LEUCINE-RESPONSIVE REGULATORY PROTEIN"/>
    <property type="match status" value="1"/>
</dbReference>
<dbReference type="SUPFAM" id="SSF46785">
    <property type="entry name" value="Winged helix' DNA-binding domain"/>
    <property type="match status" value="2"/>
</dbReference>
<dbReference type="InterPro" id="IPR036388">
    <property type="entry name" value="WH-like_DNA-bd_sf"/>
</dbReference>
<gene>
    <name evidence="5" type="ORF">GCM10009768_09320</name>
</gene>
<comment type="caution">
    <text evidence="5">The sequence shown here is derived from an EMBL/GenBank/DDBJ whole genome shotgun (WGS) entry which is preliminary data.</text>
</comment>
<evidence type="ECO:0000259" key="4">
    <source>
        <dbReference type="PROSITE" id="PS50956"/>
    </source>
</evidence>
<evidence type="ECO:0000256" key="1">
    <source>
        <dbReference type="ARBA" id="ARBA00023015"/>
    </source>
</evidence>
<keyword evidence="2" id="KW-0238">DNA-binding</keyword>
<keyword evidence="6" id="KW-1185">Reference proteome</keyword>
<evidence type="ECO:0000313" key="5">
    <source>
        <dbReference type="EMBL" id="GAA1782563.1"/>
    </source>
</evidence>
<keyword evidence="1" id="KW-0805">Transcription regulation</keyword>
<dbReference type="InterPro" id="IPR036390">
    <property type="entry name" value="WH_DNA-bd_sf"/>
</dbReference>
<name>A0ABN2LB27_9MICO</name>
<dbReference type="InterPro" id="IPR011008">
    <property type="entry name" value="Dimeric_a/b-barrel"/>
</dbReference>
<keyword evidence="3" id="KW-0804">Transcription</keyword>
<sequence>MSGRDPGSFDAALTRALQEDGRASVNELARRLGTSRDAVSQRIRVLAETGRMRVAAALDPRFVGHRVLVHAKVAVAGPVAPVARRIAELPEAVFVSLVSGELPLVFESRHGDDDELHAMLARVRGIPGVRGIRVTTYAEVLAGFFVAKQLADIALDEVDHELIALLQRDGRTSFRRLADAVHLAPSSTRARVQRMLDAEVFRISAMTSGGLTGHRIALGVGIAAAGDTEPIRRYILDCPAIDFAAQAHGAHDFIATVVGSASATVLGVLEELRALPEVGSLDTWAHYDVVKEAYPRAFAPGAGPVAG</sequence>
<feature type="domain" description="HTH asnC-type" evidence="4">
    <location>
        <begin position="155"/>
        <end position="215"/>
    </location>
</feature>
<dbReference type="PRINTS" id="PR00033">
    <property type="entry name" value="HTHASNC"/>
</dbReference>
<dbReference type="Gene3D" id="1.10.10.10">
    <property type="entry name" value="Winged helix-like DNA-binding domain superfamily/Winged helix DNA-binding domain"/>
    <property type="match status" value="2"/>
</dbReference>
<dbReference type="Proteomes" id="UP001500851">
    <property type="component" value="Unassembled WGS sequence"/>
</dbReference>
<dbReference type="RefSeq" id="WP_344029929.1">
    <property type="nucleotide sequence ID" value="NZ_BAAAOB010000001.1"/>
</dbReference>
<dbReference type="Gene3D" id="3.30.70.920">
    <property type="match status" value="1"/>
</dbReference>
<dbReference type="SMART" id="SM00344">
    <property type="entry name" value="HTH_ASNC"/>
    <property type="match status" value="2"/>
</dbReference>
<feature type="domain" description="HTH asnC-type" evidence="4">
    <location>
        <begin position="15"/>
        <end position="66"/>
    </location>
</feature>
<organism evidence="5 6">
    <name type="scientific">Leucobacter iarius</name>
    <dbReference type="NCBI Taxonomy" id="333963"/>
    <lineage>
        <taxon>Bacteria</taxon>
        <taxon>Bacillati</taxon>
        <taxon>Actinomycetota</taxon>
        <taxon>Actinomycetes</taxon>
        <taxon>Micrococcales</taxon>
        <taxon>Microbacteriaceae</taxon>
        <taxon>Leucobacter</taxon>
    </lineage>
</organism>
<protein>
    <submittedName>
        <fullName evidence="5">Lrp/AsnC family transcriptional regulator</fullName>
    </submittedName>
</protein>
<evidence type="ECO:0000313" key="6">
    <source>
        <dbReference type="Proteomes" id="UP001500851"/>
    </source>
</evidence>
<dbReference type="Pfam" id="PF13404">
    <property type="entry name" value="HTH_AsnC-type"/>
    <property type="match status" value="2"/>
</dbReference>
<accession>A0ABN2LB27</accession>
<dbReference type="PROSITE" id="PS00519">
    <property type="entry name" value="HTH_ASNC_1"/>
    <property type="match status" value="1"/>
</dbReference>
<dbReference type="PROSITE" id="PS50956">
    <property type="entry name" value="HTH_ASNC_2"/>
    <property type="match status" value="2"/>
</dbReference>
<reference evidence="5 6" key="1">
    <citation type="journal article" date="2019" name="Int. J. Syst. Evol. Microbiol.">
        <title>The Global Catalogue of Microorganisms (GCM) 10K type strain sequencing project: providing services to taxonomists for standard genome sequencing and annotation.</title>
        <authorList>
            <consortium name="The Broad Institute Genomics Platform"/>
            <consortium name="The Broad Institute Genome Sequencing Center for Infectious Disease"/>
            <person name="Wu L."/>
            <person name="Ma J."/>
        </authorList>
    </citation>
    <scope>NUCLEOTIDE SEQUENCE [LARGE SCALE GENOMIC DNA]</scope>
    <source>
        <strain evidence="5 6">JCM 14736</strain>
    </source>
</reference>
<dbReference type="EMBL" id="BAAAOB010000001">
    <property type="protein sequence ID" value="GAA1782563.1"/>
    <property type="molecule type" value="Genomic_DNA"/>
</dbReference>
<proteinExistence type="predicted"/>